<evidence type="ECO:0000256" key="4">
    <source>
        <dbReference type="ARBA" id="ARBA00011726"/>
    </source>
</evidence>
<dbReference type="GO" id="GO:0005634">
    <property type="term" value="C:nucleus"/>
    <property type="evidence" value="ECO:0007669"/>
    <property type="project" value="UniProtKB-SubCell"/>
</dbReference>
<reference evidence="13 14" key="1">
    <citation type="journal article" date="2016" name="Sci. Rep.">
        <title>The Dendrobium catenatum Lindl. genome sequence provides insights into polysaccharide synthase, floral development and adaptive evolution.</title>
        <authorList>
            <person name="Zhang G.Q."/>
            <person name="Xu Q."/>
            <person name="Bian C."/>
            <person name="Tsai W.C."/>
            <person name="Yeh C.M."/>
            <person name="Liu K.W."/>
            <person name="Yoshida K."/>
            <person name="Zhang L.S."/>
            <person name="Chang S.B."/>
            <person name="Chen F."/>
            <person name="Shi Y."/>
            <person name="Su Y.Y."/>
            <person name="Zhang Y.Q."/>
            <person name="Chen L.J."/>
            <person name="Yin Y."/>
            <person name="Lin M."/>
            <person name="Huang H."/>
            <person name="Deng H."/>
            <person name="Wang Z.W."/>
            <person name="Zhu S.L."/>
            <person name="Zhao X."/>
            <person name="Deng C."/>
            <person name="Niu S.C."/>
            <person name="Huang J."/>
            <person name="Wang M."/>
            <person name="Liu G.H."/>
            <person name="Yang H.J."/>
            <person name="Xiao X.J."/>
            <person name="Hsiao Y.Y."/>
            <person name="Wu W.L."/>
            <person name="Chen Y.Y."/>
            <person name="Mitsuda N."/>
            <person name="Ohme-Takagi M."/>
            <person name="Luo Y.B."/>
            <person name="Van de Peer Y."/>
            <person name="Liu Z.J."/>
        </authorList>
    </citation>
    <scope>NUCLEOTIDE SEQUENCE [LARGE SCALE GENOMIC DNA]</scope>
    <source>
        <tissue evidence="13">The whole plant</tissue>
    </source>
</reference>
<dbReference type="STRING" id="906689.A0A2I0VX01"/>
<evidence type="ECO:0000256" key="8">
    <source>
        <dbReference type="ARBA" id="ARBA00023242"/>
    </source>
</evidence>
<evidence type="ECO:0000256" key="5">
    <source>
        <dbReference type="ARBA" id="ARBA00022491"/>
    </source>
</evidence>
<evidence type="ECO:0000256" key="6">
    <source>
        <dbReference type="ARBA" id="ARBA00023015"/>
    </source>
</evidence>
<keyword evidence="6 10" id="KW-0805">Transcription regulation</keyword>
<dbReference type="Proteomes" id="UP000233837">
    <property type="component" value="Unassembled WGS sequence"/>
</dbReference>
<feature type="compositionally biased region" description="Low complexity" evidence="11">
    <location>
        <begin position="65"/>
        <end position="77"/>
    </location>
</feature>
<dbReference type="Gene3D" id="3.10.20.90">
    <property type="entry name" value="Phosphatidylinositol 3-kinase Catalytic Subunit, Chain A, domain 1"/>
    <property type="match status" value="1"/>
</dbReference>
<keyword evidence="8 10" id="KW-0539">Nucleus</keyword>
<comment type="subcellular location">
    <subcellularLocation>
        <location evidence="2 10">Nucleus</location>
    </subcellularLocation>
</comment>
<organism evidence="13 14">
    <name type="scientific">Dendrobium catenatum</name>
    <dbReference type="NCBI Taxonomy" id="906689"/>
    <lineage>
        <taxon>Eukaryota</taxon>
        <taxon>Viridiplantae</taxon>
        <taxon>Streptophyta</taxon>
        <taxon>Embryophyta</taxon>
        <taxon>Tracheophyta</taxon>
        <taxon>Spermatophyta</taxon>
        <taxon>Magnoliopsida</taxon>
        <taxon>Liliopsida</taxon>
        <taxon>Asparagales</taxon>
        <taxon>Orchidaceae</taxon>
        <taxon>Epidendroideae</taxon>
        <taxon>Malaxideae</taxon>
        <taxon>Dendrobiinae</taxon>
        <taxon>Dendrobium</taxon>
    </lineage>
</organism>
<feature type="region of interest" description="Disordered" evidence="11">
    <location>
        <begin position="1"/>
        <end position="38"/>
    </location>
</feature>
<reference evidence="13 14" key="2">
    <citation type="journal article" date="2017" name="Nature">
        <title>The Apostasia genome and the evolution of orchids.</title>
        <authorList>
            <person name="Zhang G.Q."/>
            <person name="Liu K.W."/>
            <person name="Li Z."/>
            <person name="Lohaus R."/>
            <person name="Hsiao Y.Y."/>
            <person name="Niu S.C."/>
            <person name="Wang J.Y."/>
            <person name="Lin Y.C."/>
            <person name="Xu Q."/>
            <person name="Chen L.J."/>
            <person name="Yoshida K."/>
            <person name="Fujiwara S."/>
            <person name="Wang Z.W."/>
            <person name="Zhang Y.Q."/>
            <person name="Mitsuda N."/>
            <person name="Wang M."/>
            <person name="Liu G.H."/>
            <person name="Pecoraro L."/>
            <person name="Huang H.X."/>
            <person name="Xiao X.J."/>
            <person name="Lin M."/>
            <person name="Wu X.Y."/>
            <person name="Wu W.L."/>
            <person name="Chen Y.Y."/>
            <person name="Chang S.B."/>
            <person name="Sakamoto S."/>
            <person name="Ohme-Takagi M."/>
            <person name="Yagi M."/>
            <person name="Zeng S.J."/>
            <person name="Shen C.Y."/>
            <person name="Yeh C.M."/>
            <person name="Luo Y.B."/>
            <person name="Tsai W.C."/>
            <person name="Van de Peer Y."/>
            <person name="Liu Z.J."/>
        </authorList>
    </citation>
    <scope>NUCLEOTIDE SEQUENCE [LARGE SCALE GENOMIC DNA]</scope>
    <source>
        <tissue evidence="13">The whole plant</tissue>
    </source>
</reference>
<protein>
    <recommendedName>
        <fullName evidence="10">Auxin-responsive protein</fullName>
    </recommendedName>
</protein>
<dbReference type="SUPFAM" id="SSF54277">
    <property type="entry name" value="CAD &amp; PB1 domains"/>
    <property type="match status" value="1"/>
</dbReference>
<keyword evidence="9 10" id="KW-0927">Auxin signaling pathway</keyword>
<dbReference type="GO" id="GO:0006355">
    <property type="term" value="P:regulation of DNA-templated transcription"/>
    <property type="evidence" value="ECO:0007669"/>
    <property type="project" value="InterPro"/>
</dbReference>
<keyword evidence="14" id="KW-1185">Reference proteome</keyword>
<evidence type="ECO:0000313" key="14">
    <source>
        <dbReference type="Proteomes" id="UP000233837"/>
    </source>
</evidence>
<sequence length="296" mass="32175">MRRSFEFAGVSYPPTSEMSRASNGDPGATETRERANELELGLSLGRGVRRIITAEDFPSLRSRDSPISSNSSVSSSSGGLGDEADQGDGGGSYRRADAIGYNGARSTNSLSHNQVVGWPPIRICRRNNLVNTSRVANSVEKATTHKEISQSCSSNAGKKGIGGNDGEREAIHVRRSLFVKVNMDGDPIGRKVDLHTHVSYEALALALEAMFHKPTFSLNASANGMFSKLLNGSSEFSLIYEDEDGDWMLVGDVPWGMFLRTAKRLRIIKTMDTCGHDQSVNPEPWLSRPIKSSVPL</sequence>
<proteinExistence type="inferred from homology"/>
<evidence type="ECO:0000256" key="9">
    <source>
        <dbReference type="ARBA" id="ARBA00023294"/>
    </source>
</evidence>
<dbReference type="InterPro" id="IPR003311">
    <property type="entry name" value="AUX_IAA"/>
</dbReference>
<dbReference type="InterPro" id="IPR033389">
    <property type="entry name" value="AUX/IAA_dom"/>
</dbReference>
<dbReference type="OrthoDB" id="773336at2759"/>
<evidence type="ECO:0000313" key="13">
    <source>
        <dbReference type="EMBL" id="PKU67936.1"/>
    </source>
</evidence>
<dbReference type="GO" id="GO:0009734">
    <property type="term" value="P:auxin-activated signaling pathway"/>
    <property type="evidence" value="ECO:0007669"/>
    <property type="project" value="UniProtKB-UniRule"/>
</dbReference>
<dbReference type="PANTHER" id="PTHR31734:SF6">
    <property type="entry name" value="AUXIN-RESPONSIVE PROTEIN IAA11"/>
    <property type="match status" value="1"/>
</dbReference>
<name>A0A2I0VX01_9ASPA</name>
<evidence type="ECO:0000256" key="1">
    <source>
        <dbReference type="ARBA" id="ARBA00002159"/>
    </source>
</evidence>
<dbReference type="Pfam" id="PF02309">
    <property type="entry name" value="AUX_IAA"/>
    <property type="match status" value="1"/>
</dbReference>
<dbReference type="PANTHER" id="PTHR31734">
    <property type="entry name" value="AUXIN-RESPONSIVE PROTEIN IAA17"/>
    <property type="match status" value="1"/>
</dbReference>
<dbReference type="PROSITE" id="PS51745">
    <property type="entry name" value="PB1"/>
    <property type="match status" value="1"/>
</dbReference>
<dbReference type="InterPro" id="IPR053793">
    <property type="entry name" value="PB1-like"/>
</dbReference>
<dbReference type="AlphaFoldDB" id="A0A2I0VX01"/>
<feature type="compositionally biased region" description="Polar residues" evidence="11">
    <location>
        <begin position="13"/>
        <end position="22"/>
    </location>
</feature>
<keyword evidence="7 10" id="KW-0804">Transcription</keyword>
<feature type="domain" description="PB1" evidence="12">
    <location>
        <begin position="176"/>
        <end position="270"/>
    </location>
</feature>
<evidence type="ECO:0000256" key="7">
    <source>
        <dbReference type="ARBA" id="ARBA00023163"/>
    </source>
</evidence>
<keyword evidence="5 10" id="KW-0678">Repressor</keyword>
<feature type="region of interest" description="Disordered" evidence="11">
    <location>
        <begin position="60"/>
        <end position="95"/>
    </location>
</feature>
<comment type="subunit">
    <text evidence="4 10">Homodimers and heterodimers.</text>
</comment>
<comment type="function">
    <text evidence="1 10">Aux/IAA proteins are short-lived transcriptional factors that function as repressors of early auxin response genes at low auxin concentrations.</text>
</comment>
<comment type="similarity">
    <text evidence="3 10">Belongs to the Aux/IAA family.</text>
</comment>
<evidence type="ECO:0000256" key="2">
    <source>
        <dbReference type="ARBA" id="ARBA00004123"/>
    </source>
</evidence>
<feature type="region of interest" description="Disordered" evidence="11">
    <location>
        <begin position="146"/>
        <end position="166"/>
    </location>
</feature>
<evidence type="ECO:0000256" key="11">
    <source>
        <dbReference type="SAM" id="MobiDB-lite"/>
    </source>
</evidence>
<evidence type="ECO:0000256" key="3">
    <source>
        <dbReference type="ARBA" id="ARBA00006728"/>
    </source>
</evidence>
<accession>A0A2I0VX01</accession>
<gene>
    <name evidence="13" type="primary">IAA10</name>
    <name evidence="13" type="ORF">MA16_Dca006971</name>
</gene>
<dbReference type="EMBL" id="KZ503159">
    <property type="protein sequence ID" value="PKU67936.1"/>
    <property type="molecule type" value="Genomic_DNA"/>
</dbReference>
<evidence type="ECO:0000256" key="10">
    <source>
        <dbReference type="RuleBase" id="RU004549"/>
    </source>
</evidence>
<evidence type="ECO:0000259" key="12">
    <source>
        <dbReference type="PROSITE" id="PS51745"/>
    </source>
</evidence>